<gene>
    <name evidence="2" type="ORF">HNP84_001870</name>
</gene>
<reference evidence="2 3" key="1">
    <citation type="submission" date="2020-08" db="EMBL/GenBank/DDBJ databases">
        <title>Genomic Encyclopedia of Type Strains, Phase IV (KMG-IV): sequencing the most valuable type-strain genomes for metagenomic binning, comparative biology and taxonomic classification.</title>
        <authorList>
            <person name="Goeker M."/>
        </authorList>
    </citation>
    <scope>NUCLEOTIDE SEQUENCE [LARGE SCALE GENOMIC DNA]</scope>
    <source>
        <strain evidence="2 3">DSM 45615</strain>
    </source>
</reference>
<sequence length="322" mass="34633">MRYTDWGERSPRWAGIRSEITRVHGVRVGYLAAGAAPGAPPNAVPHLLVHPMAGSATIWLDVMRALSAYGPVFAPDMPGTMAGETIAPRPNAVRPETNARFLRAFAATLGLDRYVLHGWSMGGLVALMHADIAPRHVVRMVLTAPPLPGPLPPDEVVFWQTVGRAVLLAGPPLARVLLRVFGPFLYDAKIRRYSDPASLAAGGRLDVLGGDPSRIAPETVAVWAEELAEMRSRHANMGPALSAFAATLAAMFIRPARLREVIERVAAPVTLLYGDRDPLVQTAAIDDVTSRRPDWRVRVFPGAGHLLPLEVTAEYAAAAAQP</sequence>
<dbReference type="InterPro" id="IPR050266">
    <property type="entry name" value="AB_hydrolase_sf"/>
</dbReference>
<dbReference type="GO" id="GO:0016020">
    <property type="term" value="C:membrane"/>
    <property type="evidence" value="ECO:0007669"/>
    <property type="project" value="TreeGrafter"/>
</dbReference>
<evidence type="ECO:0000259" key="1">
    <source>
        <dbReference type="Pfam" id="PF12697"/>
    </source>
</evidence>
<feature type="domain" description="AB hydrolase-1" evidence="1">
    <location>
        <begin position="47"/>
        <end position="318"/>
    </location>
</feature>
<dbReference type="AlphaFoldDB" id="A0A840P4J9"/>
<comment type="caution">
    <text evidence="2">The sequence shown here is derived from an EMBL/GenBank/DDBJ whole genome shotgun (WGS) entry which is preliminary data.</text>
</comment>
<dbReference type="GO" id="GO:0003824">
    <property type="term" value="F:catalytic activity"/>
    <property type="evidence" value="ECO:0007669"/>
    <property type="project" value="UniProtKB-ARBA"/>
</dbReference>
<organism evidence="2 3">
    <name type="scientific">Thermocatellispora tengchongensis</name>
    <dbReference type="NCBI Taxonomy" id="1073253"/>
    <lineage>
        <taxon>Bacteria</taxon>
        <taxon>Bacillati</taxon>
        <taxon>Actinomycetota</taxon>
        <taxon>Actinomycetes</taxon>
        <taxon>Streptosporangiales</taxon>
        <taxon>Streptosporangiaceae</taxon>
        <taxon>Thermocatellispora</taxon>
    </lineage>
</organism>
<dbReference type="InterPro" id="IPR000073">
    <property type="entry name" value="AB_hydrolase_1"/>
</dbReference>
<dbReference type="RefSeq" id="WP_185048932.1">
    <property type="nucleotide sequence ID" value="NZ_BAABIX010000055.1"/>
</dbReference>
<evidence type="ECO:0000313" key="3">
    <source>
        <dbReference type="Proteomes" id="UP000578449"/>
    </source>
</evidence>
<keyword evidence="3" id="KW-1185">Reference proteome</keyword>
<proteinExistence type="predicted"/>
<dbReference type="Proteomes" id="UP000578449">
    <property type="component" value="Unassembled WGS sequence"/>
</dbReference>
<dbReference type="Pfam" id="PF12697">
    <property type="entry name" value="Abhydrolase_6"/>
    <property type="match status" value="1"/>
</dbReference>
<evidence type="ECO:0000313" key="2">
    <source>
        <dbReference type="EMBL" id="MBB5132157.1"/>
    </source>
</evidence>
<protein>
    <submittedName>
        <fullName evidence="2">Pimeloyl-ACP methyl ester carboxylesterase</fullName>
    </submittedName>
</protein>
<dbReference type="EMBL" id="JACHGN010000003">
    <property type="protein sequence ID" value="MBB5132157.1"/>
    <property type="molecule type" value="Genomic_DNA"/>
</dbReference>
<dbReference type="InterPro" id="IPR029058">
    <property type="entry name" value="AB_hydrolase_fold"/>
</dbReference>
<dbReference type="PANTHER" id="PTHR43798">
    <property type="entry name" value="MONOACYLGLYCEROL LIPASE"/>
    <property type="match status" value="1"/>
</dbReference>
<dbReference type="SUPFAM" id="SSF53474">
    <property type="entry name" value="alpha/beta-Hydrolases"/>
    <property type="match status" value="1"/>
</dbReference>
<accession>A0A840P4J9</accession>
<dbReference type="PANTHER" id="PTHR43798:SF33">
    <property type="entry name" value="HYDROLASE, PUTATIVE (AFU_ORTHOLOGUE AFUA_2G14860)-RELATED"/>
    <property type="match status" value="1"/>
</dbReference>
<name>A0A840P4J9_9ACTN</name>
<dbReference type="Gene3D" id="3.40.50.1820">
    <property type="entry name" value="alpha/beta hydrolase"/>
    <property type="match status" value="1"/>
</dbReference>